<evidence type="ECO:0000256" key="7">
    <source>
        <dbReference type="ARBA" id="ARBA00022741"/>
    </source>
</evidence>
<evidence type="ECO:0000313" key="21">
    <source>
        <dbReference type="Proteomes" id="UP000694569"/>
    </source>
</evidence>
<dbReference type="FunFam" id="3.40.50.12780:FF:000005">
    <property type="entry name" value="Solute carrier family 27 member 6"/>
    <property type="match status" value="1"/>
</dbReference>
<keyword evidence="7" id="KW-0547">Nucleotide-binding</keyword>
<dbReference type="AlphaFoldDB" id="A0A8C5QTQ8"/>
<evidence type="ECO:0000256" key="5">
    <source>
        <dbReference type="ARBA" id="ARBA00022598"/>
    </source>
</evidence>
<evidence type="ECO:0000256" key="10">
    <source>
        <dbReference type="ARBA" id="ARBA00023055"/>
    </source>
</evidence>
<comment type="catalytic activity">
    <reaction evidence="17">
        <text>tetracosanoate + ATP + CoA = tetracosanoyl-CoA + AMP + diphosphate</text>
        <dbReference type="Rhea" id="RHEA:33639"/>
        <dbReference type="ChEBI" id="CHEBI:30616"/>
        <dbReference type="ChEBI" id="CHEBI:31014"/>
        <dbReference type="ChEBI" id="CHEBI:33019"/>
        <dbReference type="ChEBI" id="CHEBI:57287"/>
        <dbReference type="ChEBI" id="CHEBI:65052"/>
        <dbReference type="ChEBI" id="CHEBI:456215"/>
    </reaction>
    <physiologicalReaction direction="left-to-right" evidence="17">
        <dbReference type="Rhea" id="RHEA:33640"/>
    </physiologicalReaction>
</comment>
<dbReference type="PANTHER" id="PTHR43107:SF4">
    <property type="entry name" value="LONG-CHAIN FATTY ACID TRANSPORT PROTEIN 2"/>
    <property type="match status" value="1"/>
</dbReference>
<keyword evidence="6" id="KW-0812">Transmembrane</keyword>
<keyword evidence="8" id="KW-0276">Fatty acid metabolism</keyword>
<evidence type="ECO:0000256" key="13">
    <source>
        <dbReference type="ARBA" id="ARBA00024484"/>
    </source>
</evidence>
<comment type="similarity">
    <text evidence="2">Belongs to the ATP-dependent AMP-binding enzyme family.</text>
</comment>
<evidence type="ECO:0000256" key="2">
    <source>
        <dbReference type="ARBA" id="ARBA00006432"/>
    </source>
</evidence>
<dbReference type="Pfam" id="PF13193">
    <property type="entry name" value="AMP-binding_C"/>
    <property type="match status" value="1"/>
</dbReference>
<dbReference type="FunFam" id="3.30.300.30:FF:000002">
    <property type="entry name" value="Long-chain fatty acid transport protein 1"/>
    <property type="match status" value="1"/>
</dbReference>
<evidence type="ECO:0000256" key="4">
    <source>
        <dbReference type="ARBA" id="ARBA00022475"/>
    </source>
</evidence>
<dbReference type="Pfam" id="PF00501">
    <property type="entry name" value="AMP-binding"/>
    <property type="match status" value="1"/>
</dbReference>
<keyword evidence="9" id="KW-1133">Transmembrane helix</keyword>
<evidence type="ECO:0000256" key="12">
    <source>
        <dbReference type="ARBA" id="ARBA00023136"/>
    </source>
</evidence>
<dbReference type="OrthoDB" id="288590at2759"/>
<evidence type="ECO:0000256" key="15">
    <source>
        <dbReference type="ARBA" id="ARBA00036527"/>
    </source>
</evidence>
<dbReference type="Gene3D" id="3.30.300.30">
    <property type="match status" value="1"/>
</dbReference>
<evidence type="ECO:0000256" key="6">
    <source>
        <dbReference type="ARBA" id="ARBA00022692"/>
    </source>
</evidence>
<feature type="domain" description="AMP-binding enzyme C-terminal" evidence="19">
    <location>
        <begin position="495"/>
        <end position="571"/>
    </location>
</feature>
<dbReference type="InterPro" id="IPR045851">
    <property type="entry name" value="AMP-bd_C_sf"/>
</dbReference>
<reference evidence="20" key="2">
    <citation type="submission" date="2025-09" db="UniProtKB">
        <authorList>
            <consortium name="Ensembl"/>
        </authorList>
    </citation>
    <scope>IDENTIFICATION</scope>
</reference>
<keyword evidence="10" id="KW-0445">Lipid transport</keyword>
<comment type="subcellular location">
    <subcellularLocation>
        <location evidence="1">Cell membrane</location>
        <topology evidence="1">Multi-pass membrane protein</topology>
    </subcellularLocation>
</comment>
<evidence type="ECO:0000259" key="18">
    <source>
        <dbReference type="Pfam" id="PF00501"/>
    </source>
</evidence>
<dbReference type="GO" id="GO:0005324">
    <property type="term" value="F:long-chain fatty acid transmembrane transporter activity"/>
    <property type="evidence" value="ECO:0007669"/>
    <property type="project" value="TreeGrafter"/>
</dbReference>
<evidence type="ECO:0000256" key="14">
    <source>
        <dbReference type="ARBA" id="ARBA00026121"/>
    </source>
</evidence>
<comment type="catalytic activity">
    <reaction evidence="13">
        <text>a long-chain fatty acid + ATP + CoA = a long-chain fatty acyl-CoA + AMP + diphosphate</text>
        <dbReference type="Rhea" id="RHEA:15421"/>
        <dbReference type="ChEBI" id="CHEBI:30616"/>
        <dbReference type="ChEBI" id="CHEBI:33019"/>
        <dbReference type="ChEBI" id="CHEBI:57287"/>
        <dbReference type="ChEBI" id="CHEBI:57560"/>
        <dbReference type="ChEBI" id="CHEBI:83139"/>
        <dbReference type="ChEBI" id="CHEBI:456215"/>
        <dbReference type="EC" id="6.2.1.3"/>
    </reaction>
    <physiologicalReaction direction="left-to-right" evidence="13">
        <dbReference type="Rhea" id="RHEA:15422"/>
    </physiologicalReaction>
</comment>
<evidence type="ECO:0000256" key="16">
    <source>
        <dbReference type="ARBA" id="ARBA00041297"/>
    </source>
</evidence>
<dbReference type="InterPro" id="IPR025110">
    <property type="entry name" value="AMP-bd_C"/>
</dbReference>
<keyword evidence="3" id="KW-0813">Transport</keyword>
<keyword evidence="4" id="KW-1003">Cell membrane</keyword>
<dbReference type="NCBIfam" id="NF006134">
    <property type="entry name" value="PRK08279.1"/>
    <property type="match status" value="1"/>
</dbReference>
<accession>A0A8C5QTQ8</accession>
<keyword evidence="12" id="KW-0472">Membrane</keyword>
<dbReference type="Gene3D" id="3.40.50.12780">
    <property type="entry name" value="N-terminal domain of ligase-like"/>
    <property type="match status" value="1"/>
</dbReference>
<evidence type="ECO:0000256" key="17">
    <source>
        <dbReference type="ARBA" id="ARBA00048666"/>
    </source>
</evidence>
<keyword evidence="21" id="KW-1185">Reference proteome</keyword>
<dbReference type="InterPro" id="IPR000873">
    <property type="entry name" value="AMP-dep_synth/lig_dom"/>
</dbReference>
<dbReference type="GO" id="GO:0008206">
    <property type="term" value="P:bile acid metabolic process"/>
    <property type="evidence" value="ECO:0007669"/>
    <property type="project" value="TreeGrafter"/>
</dbReference>
<feature type="domain" description="AMP-dependent synthetase/ligase" evidence="18">
    <location>
        <begin position="58"/>
        <end position="382"/>
    </location>
</feature>
<dbReference type="Proteomes" id="UP000694569">
    <property type="component" value="Unplaced"/>
</dbReference>
<dbReference type="InterPro" id="IPR020845">
    <property type="entry name" value="AMP-binding_CS"/>
</dbReference>
<dbReference type="PANTHER" id="PTHR43107">
    <property type="entry name" value="LONG-CHAIN FATTY ACID TRANSPORT PROTEIN"/>
    <property type="match status" value="1"/>
</dbReference>
<comment type="catalytic activity">
    <reaction evidence="15">
        <text>a very long-chain fatty acid + ATP + CoA = a very long-chain fatty acyl-CoA + AMP + diphosphate</text>
        <dbReference type="Rhea" id="RHEA:54536"/>
        <dbReference type="ChEBI" id="CHEBI:30616"/>
        <dbReference type="ChEBI" id="CHEBI:33019"/>
        <dbReference type="ChEBI" id="CHEBI:57287"/>
        <dbReference type="ChEBI" id="CHEBI:58950"/>
        <dbReference type="ChEBI" id="CHEBI:138261"/>
        <dbReference type="ChEBI" id="CHEBI:456215"/>
    </reaction>
    <physiologicalReaction direction="left-to-right" evidence="15">
        <dbReference type="Rhea" id="RHEA:54537"/>
    </physiologicalReaction>
</comment>
<dbReference type="SUPFAM" id="SSF56801">
    <property type="entry name" value="Acetyl-CoA synthetase-like"/>
    <property type="match status" value="1"/>
</dbReference>
<dbReference type="GO" id="GO:0005886">
    <property type="term" value="C:plasma membrane"/>
    <property type="evidence" value="ECO:0007669"/>
    <property type="project" value="UniProtKB-SubCell"/>
</dbReference>
<evidence type="ECO:0000256" key="1">
    <source>
        <dbReference type="ARBA" id="ARBA00004651"/>
    </source>
</evidence>
<evidence type="ECO:0000256" key="11">
    <source>
        <dbReference type="ARBA" id="ARBA00023098"/>
    </source>
</evidence>
<dbReference type="PROSITE" id="PS00455">
    <property type="entry name" value="AMP_BINDING"/>
    <property type="match status" value="1"/>
</dbReference>
<keyword evidence="5" id="KW-0436">Ligase</keyword>
<proteinExistence type="inferred from homology"/>
<protein>
    <recommendedName>
        <fullName evidence="14">long-chain-fatty-acid--CoA ligase</fullName>
        <ecNumber evidence="14">6.2.1.3</ecNumber>
    </recommendedName>
    <alternativeName>
        <fullName evidence="16">Long-chain-fatty-acid--CoA ligase</fullName>
    </alternativeName>
</protein>
<dbReference type="Ensembl" id="ENSLLET00000043651.1">
    <property type="protein sequence ID" value="ENSLLEP00000041971.1"/>
    <property type="gene ID" value="ENSLLEG00000026651.1"/>
</dbReference>
<name>A0A8C5QTQ8_9ANUR</name>
<evidence type="ECO:0000259" key="19">
    <source>
        <dbReference type="Pfam" id="PF13193"/>
    </source>
</evidence>
<evidence type="ECO:0000313" key="20">
    <source>
        <dbReference type="Ensembl" id="ENSLLEP00000041971.1"/>
    </source>
</evidence>
<dbReference type="EC" id="6.2.1.3" evidence="14"/>
<dbReference type="GO" id="GO:0044539">
    <property type="term" value="P:long-chain fatty acid import into cell"/>
    <property type="evidence" value="ECO:0007669"/>
    <property type="project" value="TreeGrafter"/>
</dbReference>
<dbReference type="GO" id="GO:0004467">
    <property type="term" value="F:long-chain fatty acid-CoA ligase activity"/>
    <property type="evidence" value="ECO:0007669"/>
    <property type="project" value="UniProtKB-EC"/>
</dbReference>
<organism evidence="20 21">
    <name type="scientific">Leptobrachium leishanense</name>
    <name type="common">Leishan spiny toad</name>
    <dbReference type="NCBI Taxonomy" id="445787"/>
    <lineage>
        <taxon>Eukaryota</taxon>
        <taxon>Metazoa</taxon>
        <taxon>Chordata</taxon>
        <taxon>Craniata</taxon>
        <taxon>Vertebrata</taxon>
        <taxon>Euteleostomi</taxon>
        <taxon>Amphibia</taxon>
        <taxon>Batrachia</taxon>
        <taxon>Anura</taxon>
        <taxon>Pelobatoidea</taxon>
        <taxon>Megophryidae</taxon>
        <taxon>Leptobrachium</taxon>
    </lineage>
</organism>
<evidence type="ECO:0000256" key="3">
    <source>
        <dbReference type="ARBA" id="ARBA00022448"/>
    </source>
</evidence>
<sequence length="619" mass="70576">MSAMKTALLGLPVLWLLRRIFFPYLWKDLHFFYRAARYTKYVEDSLKRIPPFLMLDMFYHQVSVRPEKPFIFYHDETHTYKDIDLKSNQLAWALKKYSNLEQGDCVAVFLGNEPAFIWTWLGLAKIGCPMACLNYNIRAKSFLHCFRASRAKVLIAGPELKDAVEEVLPILTEEGVQVYYLSRESPTGGVESLLDKVEAASDQPVPASYRSEVTGESPALYIYTSGTTGLPKAAIISQARLLISSSLSTLSGVTTDDVMYIPLPLYHSAGLMIGVRGCIQQGASIVLRKKFSVSHFWDDCRRYNVTVFQYIGELFRYLCNTPKKDNDKDHCVRLALGNGLRTDVWKEFQERFGNISVFEFYAATEGNAVFFNYIGKVGSIGRSNFLLKLSRPYHLIKYDVEKEEPIRNNSGHCMDAAKGETGLLVAKITEKAEFIGYAGDQSQTEKKKLKDVFQKGDLYFNSGDLLMEDKEGFVYFQDRVGDTFRWKGENVATTEVADVVGMSDFIEEANVYGVVVPFHEGRIGMVSVKLKEGQHFDGEKLYTKVIEYLPNYARPHFVRIQDDIEVTGTFKQRKVDLVKDGFSPLIIRDPLYVLDEKEKTYKPMDLNTYNTILDRKAKL</sequence>
<dbReference type="GO" id="GO:0000166">
    <property type="term" value="F:nucleotide binding"/>
    <property type="evidence" value="ECO:0007669"/>
    <property type="project" value="UniProtKB-KW"/>
</dbReference>
<keyword evidence="11" id="KW-0443">Lipid metabolism</keyword>
<evidence type="ECO:0000256" key="9">
    <source>
        <dbReference type="ARBA" id="ARBA00022989"/>
    </source>
</evidence>
<reference evidence="20" key="1">
    <citation type="submission" date="2025-08" db="UniProtKB">
        <authorList>
            <consortium name="Ensembl"/>
        </authorList>
    </citation>
    <scope>IDENTIFICATION</scope>
</reference>
<dbReference type="InterPro" id="IPR042099">
    <property type="entry name" value="ANL_N_sf"/>
</dbReference>
<dbReference type="GO" id="GO:0005789">
    <property type="term" value="C:endoplasmic reticulum membrane"/>
    <property type="evidence" value="ECO:0007669"/>
    <property type="project" value="TreeGrafter"/>
</dbReference>
<evidence type="ECO:0000256" key="8">
    <source>
        <dbReference type="ARBA" id="ARBA00022832"/>
    </source>
</evidence>
<dbReference type="GeneTree" id="ENSGT00940000157947"/>